<feature type="repeat" description="TPR" evidence="3">
    <location>
        <begin position="210"/>
        <end position="243"/>
    </location>
</feature>
<organism evidence="5 6">
    <name type="scientific">Candidatus Uhrbacteria bacterium GW2011_GWF2_41_16</name>
    <dbReference type="NCBI Taxonomy" id="1618997"/>
    <lineage>
        <taxon>Bacteria</taxon>
        <taxon>Candidatus Uhriibacteriota</taxon>
    </lineage>
</organism>
<evidence type="ECO:0000256" key="4">
    <source>
        <dbReference type="SAM" id="SignalP"/>
    </source>
</evidence>
<feature type="chain" id="PRO_5002535209" evidence="4">
    <location>
        <begin position="21"/>
        <end position="391"/>
    </location>
</feature>
<feature type="repeat" description="TPR" evidence="3">
    <location>
        <begin position="176"/>
        <end position="209"/>
    </location>
</feature>
<dbReference type="EMBL" id="LCAU01000041">
    <property type="protein sequence ID" value="KKR95845.1"/>
    <property type="molecule type" value="Genomic_DNA"/>
</dbReference>
<evidence type="ECO:0000313" key="5">
    <source>
        <dbReference type="EMBL" id="KKR95845.1"/>
    </source>
</evidence>
<evidence type="ECO:0000256" key="3">
    <source>
        <dbReference type="PROSITE-ProRule" id="PRU00339"/>
    </source>
</evidence>
<dbReference type="InterPro" id="IPR019734">
    <property type="entry name" value="TPR_rpt"/>
</dbReference>
<evidence type="ECO:0000256" key="1">
    <source>
        <dbReference type="ARBA" id="ARBA00022737"/>
    </source>
</evidence>
<dbReference type="AlphaFoldDB" id="A0A0G0XGE7"/>
<dbReference type="Pfam" id="PF13431">
    <property type="entry name" value="TPR_17"/>
    <property type="match status" value="1"/>
</dbReference>
<dbReference type="Gene3D" id="1.25.40.10">
    <property type="entry name" value="Tetratricopeptide repeat domain"/>
    <property type="match status" value="2"/>
</dbReference>
<keyword evidence="1" id="KW-0677">Repeat</keyword>
<feature type="signal peptide" evidence="4">
    <location>
        <begin position="1"/>
        <end position="20"/>
    </location>
</feature>
<dbReference type="PROSITE" id="PS51257">
    <property type="entry name" value="PROKAR_LIPOPROTEIN"/>
    <property type="match status" value="1"/>
</dbReference>
<reference evidence="5 6" key="1">
    <citation type="journal article" date="2015" name="Nature">
        <title>rRNA introns, odd ribosomes, and small enigmatic genomes across a large radiation of phyla.</title>
        <authorList>
            <person name="Brown C.T."/>
            <person name="Hug L.A."/>
            <person name="Thomas B.C."/>
            <person name="Sharon I."/>
            <person name="Castelle C.J."/>
            <person name="Singh A."/>
            <person name="Wilkins M.J."/>
            <person name="Williams K.H."/>
            <person name="Banfield J.F."/>
        </authorList>
    </citation>
    <scope>NUCLEOTIDE SEQUENCE [LARGE SCALE GENOMIC DNA]</scope>
</reference>
<dbReference type="InterPro" id="IPR011990">
    <property type="entry name" value="TPR-like_helical_dom_sf"/>
</dbReference>
<keyword evidence="4" id="KW-0732">Signal</keyword>
<dbReference type="PANTHER" id="PTHR44858">
    <property type="entry name" value="TETRATRICOPEPTIDE REPEAT PROTEIN 6"/>
    <property type="match status" value="1"/>
</dbReference>
<dbReference type="PANTHER" id="PTHR44858:SF1">
    <property type="entry name" value="UDP-N-ACETYLGLUCOSAMINE--PEPTIDE N-ACETYLGLUCOSAMINYLTRANSFERASE SPINDLY-RELATED"/>
    <property type="match status" value="1"/>
</dbReference>
<comment type="caution">
    <text evidence="5">The sequence shown here is derived from an EMBL/GenBank/DDBJ whole genome shotgun (WGS) entry which is preliminary data.</text>
</comment>
<accession>A0A0G0XGE7</accession>
<evidence type="ECO:0000256" key="2">
    <source>
        <dbReference type="ARBA" id="ARBA00022803"/>
    </source>
</evidence>
<keyword evidence="2 3" id="KW-0802">TPR repeat</keyword>
<dbReference type="SUPFAM" id="SSF48452">
    <property type="entry name" value="TPR-like"/>
    <property type="match status" value="1"/>
</dbReference>
<dbReference type="Proteomes" id="UP000034746">
    <property type="component" value="Unassembled WGS sequence"/>
</dbReference>
<proteinExistence type="predicted"/>
<protein>
    <submittedName>
        <fullName evidence="5">SIR2-like protein domain protein</fullName>
    </submittedName>
</protein>
<dbReference type="PROSITE" id="PS50005">
    <property type="entry name" value="TPR"/>
    <property type="match status" value="3"/>
</dbReference>
<name>A0A0G0XGE7_9BACT</name>
<evidence type="ECO:0000313" key="6">
    <source>
        <dbReference type="Proteomes" id="UP000034746"/>
    </source>
</evidence>
<dbReference type="SMART" id="SM00028">
    <property type="entry name" value="TPR"/>
    <property type="match status" value="4"/>
</dbReference>
<sequence>MKKILSIVMLYTLTACLVSAEPQREKGLSLHMLPKRVAEIDNKKWGFVYDANNGKEETLQTSEEIIAYFKSLPAKTQDNGIWVVITHPDAYSEQEKQAYESLKQTCLKNNITLFACRASKLPDGWVQGNLFSITNCDATYDSIDAVNSGWDYFKHNDLNAALKKFKQAKQIDPNFAPAYFGEAYVYSVQQKLEPAINSYKKSIEKDPTHSDSYTNLGLALTYSGKPAEGLPMFEKAVKIKPDSYNAYYNWGNTLLGLAMSKQDLQADMLFNQAFEKYQEAVKIRPDMEEVYSNWGSGLGELAKRKTNKLQQELFGQAKIVFLKLEKLKSGSGSYGLACIAALQSQKDECKKWLKTGEQFGNLPTRKDAEQDDDLKNVRDEDWFKQIHWNSE</sequence>
<feature type="repeat" description="TPR" evidence="3">
    <location>
        <begin position="142"/>
        <end position="175"/>
    </location>
</feature>
<gene>
    <name evidence="5" type="ORF">UU48_C0041G0005</name>
</gene>
<dbReference type="InterPro" id="IPR050498">
    <property type="entry name" value="Ycf3"/>
</dbReference>